<dbReference type="GO" id="GO:0046452">
    <property type="term" value="P:dihydrofolate metabolic process"/>
    <property type="evidence" value="ECO:0007669"/>
    <property type="project" value="TreeGrafter"/>
</dbReference>
<dbReference type="SUPFAM" id="SSF53597">
    <property type="entry name" value="Dihydrofolate reductase-like"/>
    <property type="match status" value="1"/>
</dbReference>
<dbReference type="PROSITE" id="PS51330">
    <property type="entry name" value="DHFR_2"/>
    <property type="match status" value="1"/>
</dbReference>
<dbReference type="GO" id="GO:0005829">
    <property type="term" value="C:cytosol"/>
    <property type="evidence" value="ECO:0007669"/>
    <property type="project" value="TreeGrafter"/>
</dbReference>
<evidence type="ECO:0000256" key="4">
    <source>
        <dbReference type="ARBA" id="ARBA00022563"/>
    </source>
</evidence>
<dbReference type="GO" id="GO:0046655">
    <property type="term" value="P:folic acid metabolic process"/>
    <property type="evidence" value="ECO:0007669"/>
    <property type="project" value="TreeGrafter"/>
</dbReference>
<protein>
    <recommendedName>
        <fullName evidence="3 8">Dihydrofolate reductase</fullName>
        <ecNumber evidence="3 8">1.5.1.3</ecNumber>
    </recommendedName>
</protein>
<evidence type="ECO:0000313" key="12">
    <source>
        <dbReference type="Proteomes" id="UP000596092"/>
    </source>
</evidence>
<keyword evidence="6 8" id="KW-0560">Oxidoreductase</keyword>
<dbReference type="GO" id="GO:0046654">
    <property type="term" value="P:tetrahydrofolate biosynthetic process"/>
    <property type="evidence" value="ECO:0007669"/>
    <property type="project" value="UniProtKB-UniPathway"/>
</dbReference>
<dbReference type="Gene3D" id="3.40.430.10">
    <property type="entry name" value="Dihydrofolate Reductase, subunit A"/>
    <property type="match status" value="1"/>
</dbReference>
<dbReference type="PANTHER" id="PTHR48069:SF3">
    <property type="entry name" value="DIHYDROFOLATE REDUCTASE"/>
    <property type="match status" value="1"/>
</dbReference>
<keyword evidence="12" id="KW-1185">Reference proteome</keyword>
<keyword evidence="4 8" id="KW-0554">One-carbon metabolism</keyword>
<dbReference type="PANTHER" id="PTHR48069">
    <property type="entry name" value="DIHYDROFOLATE REDUCTASE"/>
    <property type="match status" value="1"/>
</dbReference>
<dbReference type="InterPro" id="IPR017925">
    <property type="entry name" value="DHFR_CS"/>
</dbReference>
<accession>A0A7T5VBW4</accession>
<dbReference type="Proteomes" id="UP000596092">
    <property type="component" value="Chromosome"/>
</dbReference>
<dbReference type="InterPro" id="IPR024072">
    <property type="entry name" value="DHFR-like_dom_sf"/>
</dbReference>
<dbReference type="EMBL" id="CP054140">
    <property type="protein sequence ID" value="QQG65053.1"/>
    <property type="molecule type" value="Genomic_DNA"/>
</dbReference>
<dbReference type="PIRSF" id="PIRSF000194">
    <property type="entry name" value="DHFR"/>
    <property type="match status" value="1"/>
</dbReference>
<proteinExistence type="inferred from homology"/>
<organism evidence="11 12">
    <name type="scientific">Desulfobulbus oligotrophicus</name>
    <dbReference type="NCBI Taxonomy" id="1909699"/>
    <lineage>
        <taxon>Bacteria</taxon>
        <taxon>Pseudomonadati</taxon>
        <taxon>Thermodesulfobacteriota</taxon>
        <taxon>Desulfobulbia</taxon>
        <taxon>Desulfobulbales</taxon>
        <taxon>Desulfobulbaceae</taxon>
        <taxon>Desulfobulbus</taxon>
    </lineage>
</organism>
<evidence type="ECO:0000256" key="1">
    <source>
        <dbReference type="ARBA" id="ARBA00004903"/>
    </source>
</evidence>
<keyword evidence="5 8" id="KW-0521">NADP</keyword>
<dbReference type="CDD" id="cd00209">
    <property type="entry name" value="DHFR"/>
    <property type="match status" value="1"/>
</dbReference>
<feature type="domain" description="DHFR" evidence="10">
    <location>
        <begin position="2"/>
        <end position="157"/>
    </location>
</feature>
<dbReference type="RefSeq" id="WP_199263869.1">
    <property type="nucleotide sequence ID" value="NZ_CP054140.1"/>
</dbReference>
<evidence type="ECO:0000256" key="9">
    <source>
        <dbReference type="RuleBase" id="RU004474"/>
    </source>
</evidence>
<dbReference type="InterPro" id="IPR012259">
    <property type="entry name" value="DHFR"/>
</dbReference>
<dbReference type="InterPro" id="IPR001796">
    <property type="entry name" value="DHFR_dom"/>
</dbReference>
<dbReference type="GO" id="GO:0050661">
    <property type="term" value="F:NADP binding"/>
    <property type="evidence" value="ECO:0007669"/>
    <property type="project" value="InterPro"/>
</dbReference>
<dbReference type="KEGG" id="dog:HP555_03820"/>
<dbReference type="GO" id="GO:0006730">
    <property type="term" value="P:one-carbon metabolic process"/>
    <property type="evidence" value="ECO:0007669"/>
    <property type="project" value="UniProtKB-KW"/>
</dbReference>
<dbReference type="PRINTS" id="PR00070">
    <property type="entry name" value="DHFR"/>
</dbReference>
<evidence type="ECO:0000256" key="6">
    <source>
        <dbReference type="ARBA" id="ARBA00023002"/>
    </source>
</evidence>
<reference evidence="11 12" key="1">
    <citation type="submission" date="2020-05" db="EMBL/GenBank/DDBJ databases">
        <title>Complete genome of Desulfobulbus oligotrophicus.</title>
        <authorList>
            <person name="Podar M."/>
        </authorList>
    </citation>
    <scope>NUCLEOTIDE SEQUENCE [LARGE SCALE GENOMIC DNA]</scope>
    <source>
        <strain evidence="11 12">Prop6</strain>
    </source>
</reference>
<gene>
    <name evidence="11" type="ORF">HP555_03820</name>
</gene>
<dbReference type="UniPathway" id="UPA00077">
    <property type="reaction ID" value="UER00158"/>
</dbReference>
<comment type="similarity">
    <text evidence="2 8 9">Belongs to the dihydrofolate reductase family.</text>
</comment>
<dbReference type="Pfam" id="PF00186">
    <property type="entry name" value="DHFR_1"/>
    <property type="match status" value="1"/>
</dbReference>
<evidence type="ECO:0000256" key="8">
    <source>
        <dbReference type="PIRNR" id="PIRNR000194"/>
    </source>
</evidence>
<comment type="pathway">
    <text evidence="1 8">Cofactor biosynthesis; tetrahydrofolate biosynthesis; 5,6,7,8-tetrahydrofolate from 7,8-dihydrofolate: step 1/1.</text>
</comment>
<dbReference type="PROSITE" id="PS00075">
    <property type="entry name" value="DHFR_1"/>
    <property type="match status" value="1"/>
</dbReference>
<dbReference type="EC" id="1.5.1.3" evidence="3 8"/>
<comment type="function">
    <text evidence="7 8">Key enzyme in folate metabolism. Catalyzes an essential reaction for de novo glycine and purine synthesis, and for DNA precursor synthesis.</text>
</comment>
<sequence length="168" mass="18586">MELIIIAALTRRRVIGHHNTIPWQIPEDLAHFKAVTMGFPVIMGRRTYASIGGPLPGRKTIVVTADPNFYAHPGCRVAVSLHAAISSCRGAEKVFIAGGTRLYKEALPLADTLILTVILQEFIGDTYFPEFSAYPFILTDSRPLDAAVPARVDTYHRKRGMHTIKSPF</sequence>
<evidence type="ECO:0000259" key="10">
    <source>
        <dbReference type="PROSITE" id="PS51330"/>
    </source>
</evidence>
<dbReference type="GO" id="GO:0004146">
    <property type="term" value="F:dihydrofolate reductase activity"/>
    <property type="evidence" value="ECO:0007669"/>
    <property type="project" value="UniProtKB-EC"/>
</dbReference>
<evidence type="ECO:0000256" key="3">
    <source>
        <dbReference type="ARBA" id="ARBA00012856"/>
    </source>
</evidence>
<evidence type="ECO:0000256" key="2">
    <source>
        <dbReference type="ARBA" id="ARBA00009539"/>
    </source>
</evidence>
<name>A0A7T5VBW4_9BACT</name>
<comment type="catalytic activity">
    <reaction evidence="8">
        <text>(6S)-5,6,7,8-tetrahydrofolate + NADP(+) = 7,8-dihydrofolate + NADPH + H(+)</text>
        <dbReference type="Rhea" id="RHEA:15009"/>
        <dbReference type="ChEBI" id="CHEBI:15378"/>
        <dbReference type="ChEBI" id="CHEBI:57451"/>
        <dbReference type="ChEBI" id="CHEBI:57453"/>
        <dbReference type="ChEBI" id="CHEBI:57783"/>
        <dbReference type="ChEBI" id="CHEBI:58349"/>
        <dbReference type="EC" id="1.5.1.3"/>
    </reaction>
</comment>
<evidence type="ECO:0000256" key="7">
    <source>
        <dbReference type="ARBA" id="ARBA00025067"/>
    </source>
</evidence>
<evidence type="ECO:0000256" key="5">
    <source>
        <dbReference type="ARBA" id="ARBA00022857"/>
    </source>
</evidence>
<dbReference type="AlphaFoldDB" id="A0A7T5VBW4"/>
<evidence type="ECO:0000313" key="11">
    <source>
        <dbReference type="EMBL" id="QQG65053.1"/>
    </source>
</evidence>